<accession>A0ABP8VB69</accession>
<keyword evidence="10" id="KW-1185">Reference proteome</keyword>
<dbReference type="Pfam" id="PF25917">
    <property type="entry name" value="BSH_RND"/>
    <property type="match status" value="1"/>
</dbReference>
<comment type="subcellular location">
    <subcellularLocation>
        <location evidence="1">Cell inner membrane</location>
        <topology evidence="1">Lipid-anchor</topology>
    </subcellularLocation>
</comment>
<dbReference type="InterPro" id="IPR058625">
    <property type="entry name" value="MdtA-like_BSH"/>
</dbReference>
<dbReference type="InterPro" id="IPR058627">
    <property type="entry name" value="MdtA-like_C"/>
</dbReference>
<dbReference type="Gene3D" id="2.40.420.20">
    <property type="match status" value="1"/>
</dbReference>
<protein>
    <submittedName>
        <fullName evidence="9">Efflux RND transporter periplasmic adaptor subunit</fullName>
    </submittedName>
</protein>
<feature type="compositionally biased region" description="Low complexity" evidence="3">
    <location>
        <begin position="393"/>
        <end position="409"/>
    </location>
</feature>
<comment type="caution">
    <text evidence="9">The sequence shown here is derived from an EMBL/GenBank/DDBJ whole genome shotgun (WGS) entry which is preliminary data.</text>
</comment>
<evidence type="ECO:0000259" key="8">
    <source>
        <dbReference type="Pfam" id="PF25967"/>
    </source>
</evidence>
<feature type="signal peptide" evidence="4">
    <location>
        <begin position="1"/>
        <end position="16"/>
    </location>
</feature>
<dbReference type="Gene3D" id="2.40.50.100">
    <property type="match status" value="1"/>
</dbReference>
<dbReference type="SUPFAM" id="SSF111369">
    <property type="entry name" value="HlyD-like secretion proteins"/>
    <property type="match status" value="1"/>
</dbReference>
<dbReference type="RefSeq" id="WP_345199070.1">
    <property type="nucleotide sequence ID" value="NZ_BAABFL010000476.1"/>
</dbReference>
<keyword evidence="4" id="KW-0732">Signal</keyword>
<dbReference type="Gene3D" id="1.10.287.470">
    <property type="entry name" value="Helix hairpin bin"/>
    <property type="match status" value="1"/>
</dbReference>
<feature type="compositionally biased region" description="Polar residues" evidence="3">
    <location>
        <begin position="381"/>
        <end position="390"/>
    </location>
</feature>
<dbReference type="Proteomes" id="UP001500604">
    <property type="component" value="Unassembled WGS sequence"/>
</dbReference>
<comment type="similarity">
    <text evidence="2">Belongs to the membrane fusion protein (MFP) (TC 8.A.1) family.</text>
</comment>
<dbReference type="Pfam" id="PF25967">
    <property type="entry name" value="RND-MFP_C"/>
    <property type="match status" value="1"/>
</dbReference>
<dbReference type="PANTHER" id="PTHR30158">
    <property type="entry name" value="ACRA/E-RELATED COMPONENT OF DRUG EFFLUX TRANSPORTER"/>
    <property type="match status" value="1"/>
</dbReference>
<feature type="chain" id="PRO_5045982465" evidence="4">
    <location>
        <begin position="17"/>
        <end position="409"/>
    </location>
</feature>
<evidence type="ECO:0000256" key="4">
    <source>
        <dbReference type="SAM" id="SignalP"/>
    </source>
</evidence>
<feature type="domain" description="Multidrug resistance protein MdtA-like alpha-helical hairpin" evidence="5">
    <location>
        <begin position="108"/>
        <end position="176"/>
    </location>
</feature>
<dbReference type="InterPro" id="IPR006143">
    <property type="entry name" value="RND_pump_MFP"/>
</dbReference>
<proteinExistence type="inferred from homology"/>
<dbReference type="EMBL" id="BAABFL010000476">
    <property type="protein sequence ID" value="GAA4652495.1"/>
    <property type="molecule type" value="Genomic_DNA"/>
</dbReference>
<reference evidence="10" key="1">
    <citation type="journal article" date="2019" name="Int. J. Syst. Evol. Microbiol.">
        <title>The Global Catalogue of Microorganisms (GCM) 10K type strain sequencing project: providing services to taxonomists for standard genome sequencing and annotation.</title>
        <authorList>
            <consortium name="The Broad Institute Genomics Platform"/>
            <consortium name="The Broad Institute Genome Sequencing Center for Infectious Disease"/>
            <person name="Wu L."/>
            <person name="Ma J."/>
        </authorList>
    </citation>
    <scope>NUCLEOTIDE SEQUENCE [LARGE SCALE GENOMIC DNA]</scope>
    <source>
        <strain evidence="10">JCM 17805</strain>
    </source>
</reference>
<feature type="region of interest" description="Disordered" evidence="3">
    <location>
        <begin position="381"/>
        <end position="409"/>
    </location>
</feature>
<evidence type="ECO:0000259" key="7">
    <source>
        <dbReference type="Pfam" id="PF25944"/>
    </source>
</evidence>
<name>A0ABP8VB69_9GAMM</name>
<dbReference type="InterPro" id="IPR058626">
    <property type="entry name" value="MdtA-like_b-barrel"/>
</dbReference>
<feature type="domain" description="Multidrug resistance protein MdtA-like beta-barrel" evidence="7">
    <location>
        <begin position="212"/>
        <end position="293"/>
    </location>
</feature>
<evidence type="ECO:0000256" key="2">
    <source>
        <dbReference type="ARBA" id="ARBA00009477"/>
    </source>
</evidence>
<dbReference type="Pfam" id="PF25944">
    <property type="entry name" value="Beta-barrel_RND"/>
    <property type="match status" value="1"/>
</dbReference>
<organism evidence="9 10">
    <name type="scientific">Kistimonas scapharcae</name>
    <dbReference type="NCBI Taxonomy" id="1036133"/>
    <lineage>
        <taxon>Bacteria</taxon>
        <taxon>Pseudomonadati</taxon>
        <taxon>Pseudomonadota</taxon>
        <taxon>Gammaproteobacteria</taxon>
        <taxon>Oceanospirillales</taxon>
        <taxon>Endozoicomonadaceae</taxon>
        <taxon>Kistimonas</taxon>
    </lineage>
</organism>
<dbReference type="PROSITE" id="PS51257">
    <property type="entry name" value="PROKAR_LIPOPROTEIN"/>
    <property type="match status" value="1"/>
</dbReference>
<dbReference type="Gene3D" id="2.40.30.170">
    <property type="match status" value="1"/>
</dbReference>
<dbReference type="NCBIfam" id="TIGR01730">
    <property type="entry name" value="RND_mfp"/>
    <property type="match status" value="1"/>
</dbReference>
<feature type="domain" description="Multidrug resistance protein MdtA-like barrel-sandwich hybrid" evidence="6">
    <location>
        <begin position="67"/>
        <end position="201"/>
    </location>
</feature>
<evidence type="ECO:0000313" key="10">
    <source>
        <dbReference type="Proteomes" id="UP001500604"/>
    </source>
</evidence>
<dbReference type="InterPro" id="IPR058624">
    <property type="entry name" value="MdtA-like_HH"/>
</dbReference>
<evidence type="ECO:0000256" key="1">
    <source>
        <dbReference type="ARBA" id="ARBA00004519"/>
    </source>
</evidence>
<evidence type="ECO:0000259" key="6">
    <source>
        <dbReference type="Pfam" id="PF25917"/>
    </source>
</evidence>
<evidence type="ECO:0000313" key="9">
    <source>
        <dbReference type="EMBL" id="GAA4652495.1"/>
    </source>
</evidence>
<evidence type="ECO:0000256" key="3">
    <source>
        <dbReference type="SAM" id="MobiDB-lite"/>
    </source>
</evidence>
<sequence>MTITNRFSIKTSLALAAGFSLLLAGCSDDADKQQTAAPAPAVSVVTVENRPVGDYREFVARTEAVEEVKLRARVEGYLIRRDFIEGDRVEKGQLLFQIDPAPFEASISQAKANLSSSKAELIRAEKALKRGRELFPKGFISQSDVDTLTSNDAQARASVQARQAELETAMINLSYTRITAPFSGEIGKARYSVGNLVGPSSEPLAVLTSTDPMYVSFSVNDKDVIKYLEQYAGSRERPNDFDLSLRLPTGGEFSQPGTFNFANTRADETTGTINMRAEFPNPENILLPGLYVTLIAESKEKTEMPLIPQAAVQENQQGRFVLVVTADNKIETRMVDMGRRLGAMWVVNKGLQHGERIVVEGLQKVRPGVVVNPVMKTINLETGTLSNPKEPSSHSATAGTTSEASAGAE</sequence>
<evidence type="ECO:0000259" key="5">
    <source>
        <dbReference type="Pfam" id="PF25876"/>
    </source>
</evidence>
<dbReference type="Pfam" id="PF25876">
    <property type="entry name" value="HH_MFP_RND"/>
    <property type="match status" value="1"/>
</dbReference>
<feature type="domain" description="Multidrug resistance protein MdtA-like C-terminal permuted SH3" evidence="8">
    <location>
        <begin position="306"/>
        <end position="364"/>
    </location>
</feature>
<gene>
    <name evidence="9" type="ORF">GCM10023116_47790</name>
</gene>